<proteinExistence type="predicted"/>
<reference evidence="1 2" key="1">
    <citation type="submission" date="2023-03" db="EMBL/GenBank/DDBJ databases">
        <title>Novel Species.</title>
        <authorList>
            <person name="Ma S."/>
        </authorList>
    </citation>
    <scope>NUCLEOTIDE SEQUENCE [LARGE SCALE GENOMIC DNA]</scope>
    <source>
        <strain evidence="1 2">B11</strain>
    </source>
</reference>
<accession>A0ABZ2YF62</accession>
<organism evidence="1 2">
    <name type="scientific">Thermatribacter velox</name>
    <dbReference type="NCBI Taxonomy" id="3039681"/>
    <lineage>
        <taxon>Bacteria</taxon>
        <taxon>Pseudomonadati</taxon>
        <taxon>Atribacterota</taxon>
        <taxon>Atribacteria</taxon>
        <taxon>Atribacterales</taxon>
        <taxon>Thermatribacteraceae</taxon>
        <taxon>Thermatribacter</taxon>
    </lineage>
</organism>
<protein>
    <submittedName>
        <fullName evidence="1">Uncharacterized protein</fullName>
    </submittedName>
</protein>
<name>A0ABZ2YF62_9BACT</name>
<evidence type="ECO:0000313" key="1">
    <source>
        <dbReference type="EMBL" id="WZL76383.1"/>
    </source>
</evidence>
<evidence type="ECO:0000313" key="2">
    <source>
        <dbReference type="Proteomes" id="UP001461341"/>
    </source>
</evidence>
<sequence>MITEREFAEPAMEPDAATTVVVRVSNITLVTEGRTVRIPVPGAMARAFAVTVGVLVGVGRL</sequence>
<keyword evidence="2" id="KW-1185">Reference proteome</keyword>
<dbReference type="EMBL" id="CP121689">
    <property type="protein sequence ID" value="WZL76383.1"/>
    <property type="molecule type" value="Genomic_DNA"/>
</dbReference>
<gene>
    <name evidence="1" type="ORF">QBE54_01210</name>
</gene>
<dbReference type="RefSeq" id="WP_369018541.1">
    <property type="nucleotide sequence ID" value="NZ_CP121689.1"/>
</dbReference>
<dbReference type="Proteomes" id="UP001461341">
    <property type="component" value="Chromosome"/>
</dbReference>